<keyword evidence="2" id="KW-1185">Reference proteome</keyword>
<dbReference type="Proteomes" id="UP000634136">
    <property type="component" value="Unassembled WGS sequence"/>
</dbReference>
<accession>A0A834WMY4</accession>
<dbReference type="EMBL" id="JAAIUW010000006">
    <property type="protein sequence ID" value="KAF7825216.1"/>
    <property type="molecule type" value="Genomic_DNA"/>
</dbReference>
<name>A0A834WMY4_9FABA</name>
<sequence length="175" mass="19165">MFDSWSQGLHPGVSCYLFPIDVEFVLRTRVFSCGRPRRACEHGIFGSVEAAGELLLNSLLGLDAIAESVGNSELIANALSFEGSLYGHNVFKSVKANSELELKLKETNHVIASLAAKLAESHAQMSSLNLDNERLVRLEAKIEWEKFILEDCLEAEGQTLKNHSYCGEGPGLNSP</sequence>
<evidence type="ECO:0000313" key="2">
    <source>
        <dbReference type="Proteomes" id="UP000634136"/>
    </source>
</evidence>
<organism evidence="1 2">
    <name type="scientific">Senna tora</name>
    <dbReference type="NCBI Taxonomy" id="362788"/>
    <lineage>
        <taxon>Eukaryota</taxon>
        <taxon>Viridiplantae</taxon>
        <taxon>Streptophyta</taxon>
        <taxon>Embryophyta</taxon>
        <taxon>Tracheophyta</taxon>
        <taxon>Spermatophyta</taxon>
        <taxon>Magnoliopsida</taxon>
        <taxon>eudicotyledons</taxon>
        <taxon>Gunneridae</taxon>
        <taxon>Pentapetalae</taxon>
        <taxon>rosids</taxon>
        <taxon>fabids</taxon>
        <taxon>Fabales</taxon>
        <taxon>Fabaceae</taxon>
        <taxon>Caesalpinioideae</taxon>
        <taxon>Cassia clade</taxon>
        <taxon>Senna</taxon>
    </lineage>
</organism>
<gene>
    <name evidence="1" type="ORF">G2W53_016380</name>
</gene>
<comment type="caution">
    <text evidence="1">The sequence shown here is derived from an EMBL/GenBank/DDBJ whole genome shotgun (WGS) entry which is preliminary data.</text>
</comment>
<reference evidence="1" key="1">
    <citation type="submission" date="2020-09" db="EMBL/GenBank/DDBJ databases">
        <title>Genome-Enabled Discovery of Anthraquinone Biosynthesis in Senna tora.</title>
        <authorList>
            <person name="Kang S.-H."/>
            <person name="Pandey R.P."/>
            <person name="Lee C.-M."/>
            <person name="Sim J.-S."/>
            <person name="Jeong J.-T."/>
            <person name="Choi B.-S."/>
            <person name="Jung M."/>
            <person name="Ginzburg D."/>
            <person name="Zhao K."/>
            <person name="Won S.Y."/>
            <person name="Oh T.-J."/>
            <person name="Yu Y."/>
            <person name="Kim N.-H."/>
            <person name="Lee O.R."/>
            <person name="Lee T.-H."/>
            <person name="Bashyal P."/>
            <person name="Kim T.-S."/>
            <person name="Lee W.-H."/>
            <person name="Kawkins C."/>
            <person name="Kim C.-K."/>
            <person name="Kim J.S."/>
            <person name="Ahn B.O."/>
            <person name="Rhee S.Y."/>
            <person name="Sohng J.K."/>
        </authorList>
    </citation>
    <scope>NUCLEOTIDE SEQUENCE</scope>
    <source>
        <tissue evidence="1">Leaf</tissue>
    </source>
</reference>
<evidence type="ECO:0000313" key="1">
    <source>
        <dbReference type="EMBL" id="KAF7825216.1"/>
    </source>
</evidence>
<proteinExistence type="predicted"/>
<protein>
    <submittedName>
        <fullName evidence="1">Uncharacterized protein</fullName>
    </submittedName>
</protein>
<dbReference type="AlphaFoldDB" id="A0A834WMY4"/>